<dbReference type="KEGG" id="scia:HUG15_18870"/>
<proteinExistence type="inferred from homology"/>
<keyword evidence="4 7" id="KW-0812">Transmembrane</keyword>
<feature type="domain" description="ABC transmembrane type-1" evidence="8">
    <location>
        <begin position="72"/>
        <end position="256"/>
    </location>
</feature>
<evidence type="ECO:0000256" key="2">
    <source>
        <dbReference type="ARBA" id="ARBA00022448"/>
    </source>
</evidence>
<dbReference type="PANTHER" id="PTHR30151:SF19">
    <property type="entry name" value="ABC TRANSPORTER PERMEASE"/>
    <property type="match status" value="1"/>
</dbReference>
<dbReference type="GO" id="GO:0055085">
    <property type="term" value="P:transmembrane transport"/>
    <property type="evidence" value="ECO:0007669"/>
    <property type="project" value="InterPro"/>
</dbReference>
<keyword evidence="10" id="KW-1185">Reference proteome</keyword>
<name>A0A7T6Z8M4_9BACI</name>
<dbReference type="AlphaFoldDB" id="A0A7T6Z8M4"/>
<feature type="transmembrane region" description="Helical" evidence="7">
    <location>
        <begin position="192"/>
        <end position="217"/>
    </location>
</feature>
<keyword evidence="5 7" id="KW-1133">Transmembrane helix</keyword>
<dbReference type="SUPFAM" id="SSF161098">
    <property type="entry name" value="MetI-like"/>
    <property type="match status" value="1"/>
</dbReference>
<evidence type="ECO:0000256" key="7">
    <source>
        <dbReference type="RuleBase" id="RU363032"/>
    </source>
</evidence>
<evidence type="ECO:0000313" key="9">
    <source>
        <dbReference type="EMBL" id="QQK78401.1"/>
    </source>
</evidence>
<dbReference type="InterPro" id="IPR035906">
    <property type="entry name" value="MetI-like_sf"/>
</dbReference>
<evidence type="ECO:0000259" key="8">
    <source>
        <dbReference type="PROSITE" id="PS50928"/>
    </source>
</evidence>
<comment type="similarity">
    <text evidence="7">Belongs to the binding-protein-dependent transport system permease family.</text>
</comment>
<dbReference type="GO" id="GO:0005886">
    <property type="term" value="C:plasma membrane"/>
    <property type="evidence" value="ECO:0007669"/>
    <property type="project" value="UniProtKB-SubCell"/>
</dbReference>
<evidence type="ECO:0000256" key="3">
    <source>
        <dbReference type="ARBA" id="ARBA00022475"/>
    </source>
</evidence>
<reference evidence="9 10" key="1">
    <citation type="submission" date="2020-06" db="EMBL/GenBank/DDBJ databases">
        <title>Genomic analysis of Salicibibacter sp. NKC5-3.</title>
        <authorList>
            <person name="Oh Y.J."/>
        </authorList>
    </citation>
    <scope>NUCLEOTIDE SEQUENCE [LARGE SCALE GENOMIC DNA]</scope>
    <source>
        <strain evidence="9 10">NKC5-3</strain>
    </source>
</reference>
<dbReference type="PROSITE" id="PS50928">
    <property type="entry name" value="ABC_TM1"/>
    <property type="match status" value="1"/>
</dbReference>
<feature type="transmembrane region" description="Helical" evidence="7">
    <location>
        <begin position="237"/>
        <end position="259"/>
    </location>
</feature>
<feature type="transmembrane region" description="Helical" evidence="7">
    <location>
        <begin position="21"/>
        <end position="39"/>
    </location>
</feature>
<dbReference type="Gene3D" id="1.10.3720.10">
    <property type="entry name" value="MetI-like"/>
    <property type="match status" value="1"/>
</dbReference>
<protein>
    <submittedName>
        <fullName evidence="9">ABC transporter permease</fullName>
    </submittedName>
</protein>
<dbReference type="Pfam" id="PF00528">
    <property type="entry name" value="BPD_transp_1"/>
    <property type="match status" value="1"/>
</dbReference>
<dbReference type="EMBL" id="CP054705">
    <property type="protein sequence ID" value="QQK78401.1"/>
    <property type="molecule type" value="Genomic_DNA"/>
</dbReference>
<dbReference type="InterPro" id="IPR000515">
    <property type="entry name" value="MetI-like"/>
</dbReference>
<evidence type="ECO:0000256" key="5">
    <source>
        <dbReference type="ARBA" id="ARBA00022989"/>
    </source>
</evidence>
<keyword evidence="3" id="KW-1003">Cell membrane</keyword>
<dbReference type="Proteomes" id="UP000595823">
    <property type="component" value="Chromosome"/>
</dbReference>
<feature type="transmembrane region" description="Helical" evidence="7">
    <location>
        <begin position="114"/>
        <end position="135"/>
    </location>
</feature>
<evidence type="ECO:0000313" key="10">
    <source>
        <dbReference type="Proteomes" id="UP000595823"/>
    </source>
</evidence>
<comment type="subcellular location">
    <subcellularLocation>
        <location evidence="1 7">Cell membrane</location>
        <topology evidence="1 7">Multi-pass membrane protein</topology>
    </subcellularLocation>
</comment>
<evidence type="ECO:0000256" key="1">
    <source>
        <dbReference type="ARBA" id="ARBA00004651"/>
    </source>
</evidence>
<feature type="transmembrane region" description="Helical" evidence="7">
    <location>
        <begin position="72"/>
        <end position="102"/>
    </location>
</feature>
<organism evidence="9 10">
    <name type="scientific">Salicibibacter cibarius</name>
    <dbReference type="NCBI Taxonomy" id="2743000"/>
    <lineage>
        <taxon>Bacteria</taxon>
        <taxon>Bacillati</taxon>
        <taxon>Bacillota</taxon>
        <taxon>Bacilli</taxon>
        <taxon>Bacillales</taxon>
        <taxon>Bacillaceae</taxon>
        <taxon>Salicibibacter</taxon>
    </lineage>
</organism>
<dbReference type="PANTHER" id="PTHR30151">
    <property type="entry name" value="ALKANE SULFONATE ABC TRANSPORTER-RELATED, MEMBRANE SUBUNIT"/>
    <property type="match status" value="1"/>
</dbReference>
<keyword evidence="6 7" id="KW-0472">Membrane</keyword>
<gene>
    <name evidence="9" type="ORF">HUG15_18870</name>
</gene>
<keyword evidence="2 7" id="KW-0813">Transport</keyword>
<accession>A0A7T6Z8M4</accession>
<sequence>MLSPKLNEQHAQFRSRIKREKIYVHVSQILILVAFFSLWEVASRLQWIDPLIFSSPGSVWDLLVNMLANNTLYVHIGITILETILGFLIGTLGGILIAAFLWWSPFMSRVLDPYIVVLNATPKVALGPMLIVIFGANMTSVIAMGVLISIIVTTLVIYGAFKETDENLVKVIDTFGASKLQRFRHVIVPASYPAMVSALKVNVGLAWVGVIVGEYLVSNEGLGYMIIYGFQVFNFDMVMLSLVLVAILATIMYQLVAMLEKFLMRNRN</sequence>
<feature type="transmembrane region" description="Helical" evidence="7">
    <location>
        <begin position="141"/>
        <end position="161"/>
    </location>
</feature>
<evidence type="ECO:0000256" key="6">
    <source>
        <dbReference type="ARBA" id="ARBA00023136"/>
    </source>
</evidence>
<dbReference type="CDD" id="cd06261">
    <property type="entry name" value="TM_PBP2"/>
    <property type="match status" value="1"/>
</dbReference>
<evidence type="ECO:0000256" key="4">
    <source>
        <dbReference type="ARBA" id="ARBA00022692"/>
    </source>
</evidence>